<accession>A0A2P6MCR9</accession>
<sequence length="191" mass="20360">MEMSVTQAQSDMRQGYYSGATGILASSLAWFVAAGFAALASPPQAVWALLIGGMFIHPVGLLLCRLLGSRGSHEKGNPLGLLAGASTFWLIFCLPVAYLLSLWQPALFFPAMLLVIGGRYLVFATIYGMRLYWVLGLVLAGAGFALAVLKASVFAGALAGAVLEAVFAIACVVQHRRFAAIMPARERRSQH</sequence>
<protein>
    <submittedName>
        <fullName evidence="2">Uncharacterized protein</fullName>
    </submittedName>
</protein>
<dbReference type="InterPro" id="IPR053824">
    <property type="entry name" value="DUF7010"/>
</dbReference>
<keyword evidence="1" id="KW-0812">Transmembrane</keyword>
<name>A0A2P6MCR9_9GAMM</name>
<gene>
    <name evidence="2" type="ORF">C6N40_01245</name>
</gene>
<feature type="transmembrane region" description="Helical" evidence="1">
    <location>
        <begin position="46"/>
        <end position="67"/>
    </location>
</feature>
<comment type="caution">
    <text evidence="2">The sequence shown here is derived from an EMBL/GenBank/DDBJ whole genome shotgun (WGS) entry which is preliminary data.</text>
</comment>
<feature type="transmembrane region" description="Helical" evidence="1">
    <location>
        <begin position="21"/>
        <end position="40"/>
    </location>
</feature>
<keyword evidence="1" id="KW-0472">Membrane</keyword>
<feature type="transmembrane region" description="Helical" evidence="1">
    <location>
        <begin position="131"/>
        <end position="149"/>
    </location>
</feature>
<keyword evidence="1" id="KW-1133">Transmembrane helix</keyword>
<proteinExistence type="predicted"/>
<evidence type="ECO:0000313" key="3">
    <source>
        <dbReference type="Proteomes" id="UP000241736"/>
    </source>
</evidence>
<dbReference type="EMBL" id="PVLF01000001">
    <property type="protein sequence ID" value="PRH83794.1"/>
    <property type="molecule type" value="Genomic_DNA"/>
</dbReference>
<dbReference type="OrthoDB" id="5114860at2"/>
<dbReference type="Pfam" id="PF22765">
    <property type="entry name" value="DUF7010"/>
    <property type="match status" value="1"/>
</dbReference>
<evidence type="ECO:0000313" key="2">
    <source>
        <dbReference type="EMBL" id="PRH83794.1"/>
    </source>
</evidence>
<feature type="transmembrane region" description="Helical" evidence="1">
    <location>
        <begin position="106"/>
        <end position="124"/>
    </location>
</feature>
<organism evidence="2 3">
    <name type="scientific">Arenimonas caeni</name>
    <dbReference type="NCBI Taxonomy" id="2058085"/>
    <lineage>
        <taxon>Bacteria</taxon>
        <taxon>Pseudomonadati</taxon>
        <taxon>Pseudomonadota</taxon>
        <taxon>Gammaproteobacteria</taxon>
        <taxon>Lysobacterales</taxon>
        <taxon>Lysobacteraceae</taxon>
        <taxon>Arenimonas</taxon>
    </lineage>
</organism>
<feature type="transmembrane region" description="Helical" evidence="1">
    <location>
        <begin position="79"/>
        <end position="100"/>
    </location>
</feature>
<reference evidence="2 3" key="1">
    <citation type="submission" date="2018-03" db="EMBL/GenBank/DDBJ databases">
        <title>Arenimonas caeni sp. nov., isolated from activated sludge.</title>
        <authorList>
            <person name="Liu H."/>
        </authorList>
    </citation>
    <scope>NUCLEOTIDE SEQUENCE [LARGE SCALE GENOMIC DNA]</scope>
    <source>
        <strain evidence="3">z29</strain>
    </source>
</reference>
<evidence type="ECO:0000256" key="1">
    <source>
        <dbReference type="SAM" id="Phobius"/>
    </source>
</evidence>
<feature type="transmembrane region" description="Helical" evidence="1">
    <location>
        <begin position="155"/>
        <end position="173"/>
    </location>
</feature>
<dbReference type="AlphaFoldDB" id="A0A2P6MCR9"/>
<dbReference type="Proteomes" id="UP000241736">
    <property type="component" value="Unassembled WGS sequence"/>
</dbReference>
<keyword evidence="3" id="KW-1185">Reference proteome</keyword>